<proteinExistence type="predicted"/>
<gene>
    <name evidence="1" type="ORF">SAMN06309945_0980</name>
</gene>
<dbReference type="Gene3D" id="3.20.170.20">
    <property type="entry name" value="Protein of unknown function DUF952"/>
    <property type="match status" value="1"/>
</dbReference>
<dbReference type="RefSeq" id="WP_079727113.1">
    <property type="nucleotide sequence ID" value="NZ_FUZP01000001.1"/>
</dbReference>
<protein>
    <recommendedName>
        <fullName evidence="3">DUF952 domain-containing protein</fullName>
    </recommendedName>
</protein>
<evidence type="ECO:0008006" key="3">
    <source>
        <dbReference type="Google" id="ProtNLM"/>
    </source>
</evidence>
<sequence length="122" mass="13127">MTLIHIAISDDWEACRPFGEYEVATRGIPLVDGDFVRATTPGGTQRVLDDVFGDLGLPLVAIVIDEAELRNTGLHVDVTGDAASIWGPLPQDGPAIVAETPIERRDGRWLAPDVHADQTSRG</sequence>
<organism evidence="1 2">
    <name type="scientific">Okibacterium fritillariae</name>
    <dbReference type="NCBI Taxonomy" id="123320"/>
    <lineage>
        <taxon>Bacteria</taxon>
        <taxon>Bacillati</taxon>
        <taxon>Actinomycetota</taxon>
        <taxon>Actinomycetes</taxon>
        <taxon>Micrococcales</taxon>
        <taxon>Microbacteriaceae</taxon>
        <taxon>Okibacterium</taxon>
    </lineage>
</organism>
<dbReference type="Proteomes" id="UP000190857">
    <property type="component" value="Unassembled WGS sequence"/>
</dbReference>
<dbReference type="OrthoDB" id="5638018at2"/>
<accession>A0A1T5IXX5</accession>
<dbReference type="EMBL" id="FUZP01000001">
    <property type="protein sequence ID" value="SKC44020.1"/>
    <property type="molecule type" value="Genomic_DNA"/>
</dbReference>
<name>A0A1T5IXX5_9MICO</name>
<keyword evidence="2" id="KW-1185">Reference proteome</keyword>
<dbReference type="AlphaFoldDB" id="A0A1T5IXX5"/>
<evidence type="ECO:0000313" key="1">
    <source>
        <dbReference type="EMBL" id="SKC44020.1"/>
    </source>
</evidence>
<evidence type="ECO:0000313" key="2">
    <source>
        <dbReference type="Proteomes" id="UP000190857"/>
    </source>
</evidence>
<reference evidence="1 2" key="1">
    <citation type="submission" date="2017-02" db="EMBL/GenBank/DDBJ databases">
        <authorList>
            <person name="Peterson S.W."/>
        </authorList>
    </citation>
    <scope>NUCLEOTIDE SEQUENCE [LARGE SCALE GENOMIC DNA]</scope>
    <source>
        <strain evidence="1 2">VKM Ac-2059</strain>
    </source>
</reference>